<comment type="catalytic activity">
    <reaction evidence="5">
        <text>3'-dephospho-CoA + ATP = ADP + CoA + H(+)</text>
        <dbReference type="Rhea" id="RHEA:18245"/>
        <dbReference type="ChEBI" id="CHEBI:15378"/>
        <dbReference type="ChEBI" id="CHEBI:30616"/>
        <dbReference type="ChEBI" id="CHEBI:57287"/>
        <dbReference type="ChEBI" id="CHEBI:57328"/>
        <dbReference type="ChEBI" id="CHEBI:456216"/>
        <dbReference type="EC" id="2.7.1.24"/>
    </reaction>
</comment>
<dbReference type="InterPro" id="IPR027417">
    <property type="entry name" value="P-loop_NTPase"/>
</dbReference>
<name>A0A1N6FER0_9PROT</name>
<evidence type="ECO:0000313" key="7">
    <source>
        <dbReference type="EMBL" id="SIN93747.1"/>
    </source>
</evidence>
<dbReference type="PANTHER" id="PTHR10695:SF46">
    <property type="entry name" value="BIFUNCTIONAL COENZYME A SYNTHASE-RELATED"/>
    <property type="match status" value="1"/>
</dbReference>
<comment type="similarity">
    <text evidence="1 5">Belongs to the CoaE family.</text>
</comment>
<protein>
    <recommendedName>
        <fullName evidence="5 6">Dephospho-CoA kinase</fullName>
        <ecNumber evidence="5 6">2.7.1.24</ecNumber>
    </recommendedName>
    <alternativeName>
        <fullName evidence="5">Dephosphocoenzyme A kinase</fullName>
    </alternativeName>
</protein>
<dbReference type="EC" id="2.7.1.24" evidence="5 6"/>
<keyword evidence="4 5" id="KW-0173">Coenzyme A biosynthesis</keyword>
<evidence type="ECO:0000256" key="2">
    <source>
        <dbReference type="ARBA" id="ARBA00022741"/>
    </source>
</evidence>
<gene>
    <name evidence="5" type="primary">coaE</name>
    <name evidence="7" type="ORF">SAMN02743940_0222</name>
</gene>
<dbReference type="HAMAP" id="MF_00376">
    <property type="entry name" value="Dephospho_CoA_kinase"/>
    <property type="match status" value="1"/>
</dbReference>
<keyword evidence="3 5" id="KW-0067">ATP-binding</keyword>
<organism evidence="7 8">
    <name type="scientific">Nitrosomonas cryotolerans ATCC 49181</name>
    <dbReference type="NCBI Taxonomy" id="1131553"/>
    <lineage>
        <taxon>Bacteria</taxon>
        <taxon>Pseudomonadati</taxon>
        <taxon>Pseudomonadota</taxon>
        <taxon>Betaproteobacteria</taxon>
        <taxon>Nitrosomonadales</taxon>
        <taxon>Nitrosomonadaceae</taxon>
        <taxon>Nitrosomonas</taxon>
    </lineage>
</organism>
<dbReference type="Gene3D" id="3.40.50.300">
    <property type="entry name" value="P-loop containing nucleotide triphosphate hydrolases"/>
    <property type="match status" value="1"/>
</dbReference>
<keyword evidence="5 7" id="KW-0418">Kinase</keyword>
<dbReference type="GO" id="GO:0005524">
    <property type="term" value="F:ATP binding"/>
    <property type="evidence" value="ECO:0007669"/>
    <property type="project" value="UniProtKB-UniRule"/>
</dbReference>
<evidence type="ECO:0000256" key="5">
    <source>
        <dbReference type="HAMAP-Rule" id="MF_00376"/>
    </source>
</evidence>
<dbReference type="CDD" id="cd02022">
    <property type="entry name" value="DPCK"/>
    <property type="match status" value="1"/>
</dbReference>
<dbReference type="InterPro" id="IPR001977">
    <property type="entry name" value="Depp_CoAkinase"/>
</dbReference>
<dbReference type="Proteomes" id="UP000185062">
    <property type="component" value="Unassembled WGS sequence"/>
</dbReference>
<proteinExistence type="inferred from homology"/>
<evidence type="ECO:0000313" key="8">
    <source>
        <dbReference type="Proteomes" id="UP000185062"/>
    </source>
</evidence>
<dbReference type="GO" id="GO:0004140">
    <property type="term" value="F:dephospho-CoA kinase activity"/>
    <property type="evidence" value="ECO:0007669"/>
    <property type="project" value="UniProtKB-UniRule"/>
</dbReference>
<dbReference type="GO" id="GO:0005737">
    <property type="term" value="C:cytoplasm"/>
    <property type="evidence" value="ECO:0007669"/>
    <property type="project" value="UniProtKB-SubCell"/>
</dbReference>
<evidence type="ECO:0000256" key="6">
    <source>
        <dbReference type="NCBIfam" id="TIGR00152"/>
    </source>
</evidence>
<dbReference type="NCBIfam" id="TIGR00152">
    <property type="entry name" value="dephospho-CoA kinase"/>
    <property type="match status" value="1"/>
</dbReference>
<dbReference type="eggNOG" id="COG0237">
    <property type="taxonomic scope" value="Bacteria"/>
</dbReference>
<comment type="function">
    <text evidence="5">Catalyzes the phosphorylation of the 3'-hydroxyl group of dephosphocoenzyme A to form coenzyme A.</text>
</comment>
<accession>A0A1N6FER0</accession>
<keyword evidence="5" id="KW-0963">Cytoplasm</keyword>
<evidence type="ECO:0000256" key="1">
    <source>
        <dbReference type="ARBA" id="ARBA00009018"/>
    </source>
</evidence>
<comment type="pathway">
    <text evidence="5">Cofactor biosynthesis; coenzyme A biosynthesis; CoA from (R)-pantothenate: step 5/5.</text>
</comment>
<dbReference type="EMBL" id="FSRO01000001">
    <property type="protein sequence ID" value="SIN93747.1"/>
    <property type="molecule type" value="Genomic_DNA"/>
</dbReference>
<keyword evidence="8" id="KW-1185">Reference proteome</keyword>
<dbReference type="PROSITE" id="PS51219">
    <property type="entry name" value="DPCK"/>
    <property type="match status" value="1"/>
</dbReference>
<dbReference type="RefSeq" id="WP_028461280.1">
    <property type="nucleotide sequence ID" value="NZ_FSRO01000001.1"/>
</dbReference>
<dbReference type="PANTHER" id="PTHR10695">
    <property type="entry name" value="DEPHOSPHO-COA KINASE-RELATED"/>
    <property type="match status" value="1"/>
</dbReference>
<evidence type="ECO:0000256" key="3">
    <source>
        <dbReference type="ARBA" id="ARBA00022840"/>
    </source>
</evidence>
<dbReference type="UniPathway" id="UPA00241">
    <property type="reaction ID" value="UER00356"/>
</dbReference>
<reference evidence="7 8" key="1">
    <citation type="submission" date="2016-12" db="EMBL/GenBank/DDBJ databases">
        <authorList>
            <person name="Song W.-J."/>
            <person name="Kurnit D.M."/>
        </authorList>
    </citation>
    <scope>NUCLEOTIDE SEQUENCE [LARGE SCALE GENOMIC DNA]</scope>
    <source>
        <strain evidence="7 8">ATCC 49181</strain>
    </source>
</reference>
<keyword evidence="2 5" id="KW-0547">Nucleotide-binding</keyword>
<comment type="subcellular location">
    <subcellularLocation>
        <location evidence="5">Cytoplasm</location>
    </subcellularLocation>
</comment>
<sequence length="208" mass="23440">MVFIVGLTGGIGSGKSSAGQYFSALGIDVIDTDQIAQELTQPQGPAIIPIKNRFGGDFITADGALDRKKMRSQIFSDSASRQKLEAILHPLIREEVSRRIALTRSCYIIIMIPLLFETTDYHHMIQRILVIDCDEQHQITRTMARSQLTQQTICAIMATQISRQERLQKADDIITNNQGMAYLNKQVIDLHKKYIMLSKQHPIIQTIS</sequence>
<dbReference type="AlphaFoldDB" id="A0A1N6FER0"/>
<dbReference type="Pfam" id="PF01121">
    <property type="entry name" value="CoaE"/>
    <property type="match status" value="1"/>
</dbReference>
<evidence type="ECO:0000256" key="4">
    <source>
        <dbReference type="ARBA" id="ARBA00022993"/>
    </source>
</evidence>
<keyword evidence="5" id="KW-0808">Transferase</keyword>
<feature type="binding site" evidence="5">
    <location>
        <begin position="12"/>
        <end position="17"/>
    </location>
    <ligand>
        <name>ATP</name>
        <dbReference type="ChEBI" id="CHEBI:30616"/>
    </ligand>
</feature>
<dbReference type="GO" id="GO:0015937">
    <property type="term" value="P:coenzyme A biosynthetic process"/>
    <property type="evidence" value="ECO:0007669"/>
    <property type="project" value="UniProtKB-UniRule"/>
</dbReference>
<dbReference type="STRING" id="44575.SAMN05216419_101048"/>
<dbReference type="SUPFAM" id="SSF52540">
    <property type="entry name" value="P-loop containing nucleoside triphosphate hydrolases"/>
    <property type="match status" value="1"/>
</dbReference>